<dbReference type="EMBL" id="JASCXX010000020">
    <property type="protein sequence ID" value="MDI6450468.1"/>
    <property type="molecule type" value="Genomic_DNA"/>
</dbReference>
<dbReference type="SUPFAM" id="SSF47413">
    <property type="entry name" value="lambda repressor-like DNA-binding domains"/>
    <property type="match status" value="1"/>
</dbReference>
<dbReference type="Proteomes" id="UP001431776">
    <property type="component" value="Unassembled WGS sequence"/>
</dbReference>
<proteinExistence type="predicted"/>
<reference evidence="2" key="1">
    <citation type="submission" date="2023-05" db="EMBL/GenBank/DDBJ databases">
        <title>Anaerotaeda fermentans gen. nov., sp. nov., a novel anaerobic planctomycete of the new family within the order Sedimentisphaerales isolated from Taman Peninsula, Russia.</title>
        <authorList>
            <person name="Khomyakova M.A."/>
            <person name="Merkel A.Y."/>
            <person name="Slobodkin A.I."/>
        </authorList>
    </citation>
    <scope>NUCLEOTIDE SEQUENCE</scope>
    <source>
        <strain evidence="2">M17dextr</strain>
    </source>
</reference>
<dbReference type="CDD" id="cd00093">
    <property type="entry name" value="HTH_XRE"/>
    <property type="match status" value="1"/>
</dbReference>
<dbReference type="InterPro" id="IPR010982">
    <property type="entry name" value="Lambda_DNA-bd_dom_sf"/>
</dbReference>
<accession>A0AAW6U3F2</accession>
<sequence>MVCKAIADLQRTVALLEQQALKDIPSQVTKADAEGVRFAAKGLRSQRERLGLSAANYGKLVGVSGQTVYNWEGEISRPRKQQLATIAAVRSMSKKEAQARLEITGLGTRKKPK</sequence>
<gene>
    <name evidence="2" type="ORF">QJ522_15515</name>
</gene>
<keyword evidence="3" id="KW-1185">Reference proteome</keyword>
<comment type="caution">
    <text evidence="2">The sequence shown here is derived from an EMBL/GenBank/DDBJ whole genome shotgun (WGS) entry which is preliminary data.</text>
</comment>
<dbReference type="PROSITE" id="PS50943">
    <property type="entry name" value="HTH_CROC1"/>
    <property type="match status" value="1"/>
</dbReference>
<protein>
    <recommendedName>
        <fullName evidence="1">HTH cro/C1-type domain-containing protein</fullName>
    </recommendedName>
</protein>
<dbReference type="InterPro" id="IPR001387">
    <property type="entry name" value="Cro/C1-type_HTH"/>
</dbReference>
<name>A0AAW6U3F2_9BACT</name>
<evidence type="ECO:0000313" key="2">
    <source>
        <dbReference type="EMBL" id="MDI6450468.1"/>
    </source>
</evidence>
<evidence type="ECO:0000259" key="1">
    <source>
        <dbReference type="PROSITE" id="PS50943"/>
    </source>
</evidence>
<dbReference type="AlphaFoldDB" id="A0AAW6U3F2"/>
<dbReference type="Gene3D" id="1.10.260.40">
    <property type="entry name" value="lambda repressor-like DNA-binding domains"/>
    <property type="match status" value="1"/>
</dbReference>
<dbReference type="RefSeq" id="WP_349245879.1">
    <property type="nucleotide sequence ID" value="NZ_JASCXX010000020.1"/>
</dbReference>
<dbReference type="GO" id="GO:0003677">
    <property type="term" value="F:DNA binding"/>
    <property type="evidence" value="ECO:0007669"/>
    <property type="project" value="InterPro"/>
</dbReference>
<organism evidence="2 3">
    <name type="scientific">Anaerobaca lacustris</name>
    <dbReference type="NCBI Taxonomy" id="3044600"/>
    <lineage>
        <taxon>Bacteria</taxon>
        <taxon>Pseudomonadati</taxon>
        <taxon>Planctomycetota</taxon>
        <taxon>Phycisphaerae</taxon>
        <taxon>Sedimentisphaerales</taxon>
        <taxon>Anaerobacaceae</taxon>
        <taxon>Anaerobaca</taxon>
    </lineage>
</organism>
<feature type="domain" description="HTH cro/C1-type" evidence="1">
    <location>
        <begin position="43"/>
        <end position="89"/>
    </location>
</feature>
<evidence type="ECO:0000313" key="3">
    <source>
        <dbReference type="Proteomes" id="UP001431776"/>
    </source>
</evidence>